<name>G1T2N0_RABIT</name>
<dbReference type="FunFam" id="2.30.30.140:FF:000017">
    <property type="entry name" value="hepatoma-derived growth factor isoform X1"/>
    <property type="match status" value="1"/>
</dbReference>
<dbReference type="Proteomes" id="UP000001811">
    <property type="component" value="Chromosome 3"/>
</dbReference>
<dbReference type="eggNOG" id="KOG1904">
    <property type="taxonomic scope" value="Eukaryota"/>
</dbReference>
<dbReference type="Ensembl" id="ENSOCUT00000012120.4">
    <property type="protein sequence ID" value="ENSOCUP00000010425.4"/>
    <property type="gene ID" value="ENSOCUG00000012122.4"/>
</dbReference>
<dbReference type="Gene3D" id="2.30.30.140">
    <property type="match status" value="1"/>
</dbReference>
<dbReference type="GeneTree" id="ENSGT00940000157485"/>
<dbReference type="InParanoid" id="G1T2N0"/>
<feature type="domain" description="PWWP" evidence="1">
    <location>
        <begin position="11"/>
        <end position="68"/>
    </location>
</feature>
<dbReference type="EMBL" id="AAGW02047254">
    <property type="status" value="NOT_ANNOTATED_CDS"/>
    <property type="molecule type" value="Genomic_DNA"/>
</dbReference>
<dbReference type="PANTHER" id="PTHR12550:SF41">
    <property type="entry name" value="HEPATOMA-DERIVED GROWTH FACTOR"/>
    <property type="match status" value="1"/>
</dbReference>
<accession>G1T2N0</accession>
<dbReference type="HOGENOM" id="CLU_090867_0_0_1"/>
<dbReference type="SMART" id="SM00293">
    <property type="entry name" value="PWWP"/>
    <property type="match status" value="1"/>
</dbReference>
<dbReference type="SUPFAM" id="SSF63748">
    <property type="entry name" value="Tudor/PWWP/MBT"/>
    <property type="match status" value="1"/>
</dbReference>
<dbReference type="SMR" id="G1T2N0"/>
<protein>
    <recommendedName>
        <fullName evidence="1">PWWP domain-containing protein</fullName>
    </recommendedName>
</protein>
<evidence type="ECO:0000259" key="1">
    <source>
        <dbReference type="PROSITE" id="PS50812"/>
    </source>
</evidence>
<evidence type="ECO:0000313" key="2">
    <source>
        <dbReference type="Ensembl" id="ENSOCUP00000010425.4"/>
    </source>
</evidence>
<organism evidence="2 3">
    <name type="scientific">Oryctolagus cuniculus</name>
    <name type="common">Rabbit</name>
    <dbReference type="NCBI Taxonomy" id="9986"/>
    <lineage>
        <taxon>Eukaryota</taxon>
        <taxon>Metazoa</taxon>
        <taxon>Chordata</taxon>
        <taxon>Craniata</taxon>
        <taxon>Vertebrata</taxon>
        <taxon>Euteleostomi</taxon>
        <taxon>Mammalia</taxon>
        <taxon>Eutheria</taxon>
        <taxon>Euarchontoglires</taxon>
        <taxon>Glires</taxon>
        <taxon>Lagomorpha</taxon>
        <taxon>Leporidae</taxon>
        <taxon>Oryctolagus</taxon>
    </lineage>
</organism>
<proteinExistence type="predicted"/>
<reference evidence="2" key="3">
    <citation type="submission" date="2025-09" db="UniProtKB">
        <authorList>
            <consortium name="Ensembl"/>
        </authorList>
    </citation>
    <scope>IDENTIFICATION</scope>
    <source>
        <strain evidence="2">Thorbecke</strain>
    </source>
</reference>
<dbReference type="Pfam" id="PF00855">
    <property type="entry name" value="PWWP"/>
    <property type="match status" value="1"/>
</dbReference>
<dbReference type="InterPro" id="IPR000313">
    <property type="entry name" value="PWWP_dom"/>
</dbReference>
<keyword evidence="3" id="KW-1185">Reference proteome</keyword>
<reference evidence="2" key="2">
    <citation type="submission" date="2025-08" db="UniProtKB">
        <authorList>
            <consortium name="Ensembl"/>
        </authorList>
    </citation>
    <scope>IDENTIFICATION</scope>
    <source>
        <strain evidence="2">Thorbecke</strain>
    </source>
</reference>
<dbReference type="STRING" id="9986.ENSOCUP00000010425"/>
<dbReference type="Bgee" id="ENSOCUG00000012122">
    <property type="expression patterns" value="Expressed in testis and 16 other cell types or tissues"/>
</dbReference>
<dbReference type="PROSITE" id="PS50812">
    <property type="entry name" value="PWWP"/>
    <property type="match status" value="1"/>
</dbReference>
<evidence type="ECO:0000313" key="3">
    <source>
        <dbReference type="Proteomes" id="UP000001811"/>
    </source>
</evidence>
<dbReference type="PANTHER" id="PTHR12550">
    <property type="entry name" value="HEPATOMA-DERIVED GROWTH FACTOR-RELATED"/>
    <property type="match status" value="1"/>
</dbReference>
<dbReference type="AlphaFoldDB" id="G1T2N0"/>
<reference evidence="2 3" key="1">
    <citation type="journal article" date="2011" name="Nature">
        <title>A high-resolution map of human evolutionary constraint using 29 mammals.</title>
        <authorList>
            <person name="Lindblad-Toh K."/>
            <person name="Garber M."/>
            <person name="Zuk O."/>
            <person name="Lin M.F."/>
            <person name="Parker B.J."/>
            <person name="Washietl S."/>
            <person name="Kheradpour P."/>
            <person name="Ernst J."/>
            <person name="Jordan G."/>
            <person name="Mauceli E."/>
            <person name="Ward L.D."/>
            <person name="Lowe C.B."/>
            <person name="Holloway A.K."/>
            <person name="Clamp M."/>
            <person name="Gnerre S."/>
            <person name="Alfoldi J."/>
            <person name="Beal K."/>
            <person name="Chang J."/>
            <person name="Clawson H."/>
            <person name="Cuff J."/>
            <person name="Di Palma F."/>
            <person name="Fitzgerald S."/>
            <person name="Flicek P."/>
            <person name="Guttman M."/>
            <person name="Hubisz M.J."/>
            <person name="Jaffe D.B."/>
            <person name="Jungreis I."/>
            <person name="Kent W.J."/>
            <person name="Kostka D."/>
            <person name="Lara M."/>
            <person name="Martins A.L."/>
            <person name="Massingham T."/>
            <person name="Moltke I."/>
            <person name="Raney B.J."/>
            <person name="Rasmussen M.D."/>
            <person name="Robinson J."/>
            <person name="Stark A."/>
            <person name="Vilella A.J."/>
            <person name="Wen J."/>
            <person name="Xie X."/>
            <person name="Zody M.C."/>
            <person name="Baldwin J."/>
            <person name="Bloom T."/>
            <person name="Chin C.W."/>
            <person name="Heiman D."/>
            <person name="Nicol R."/>
            <person name="Nusbaum C."/>
            <person name="Young S."/>
            <person name="Wilkinson J."/>
            <person name="Worley K.C."/>
            <person name="Kovar C.L."/>
            <person name="Muzny D.M."/>
            <person name="Gibbs R.A."/>
            <person name="Cree A."/>
            <person name="Dihn H.H."/>
            <person name="Fowler G."/>
            <person name="Jhangiani S."/>
            <person name="Joshi V."/>
            <person name="Lee S."/>
            <person name="Lewis L.R."/>
            <person name="Nazareth L.V."/>
            <person name="Okwuonu G."/>
            <person name="Santibanez J."/>
            <person name="Warren W.C."/>
            <person name="Mardis E.R."/>
            <person name="Weinstock G.M."/>
            <person name="Wilson R.K."/>
            <person name="Delehaunty K."/>
            <person name="Dooling D."/>
            <person name="Fronik C."/>
            <person name="Fulton L."/>
            <person name="Fulton B."/>
            <person name="Graves T."/>
            <person name="Minx P."/>
            <person name="Sodergren E."/>
            <person name="Birney E."/>
            <person name="Margulies E.H."/>
            <person name="Herrero J."/>
            <person name="Green E.D."/>
            <person name="Haussler D."/>
            <person name="Siepel A."/>
            <person name="Goldman N."/>
            <person name="Pollard K.S."/>
            <person name="Pedersen J.S."/>
            <person name="Lander E.S."/>
            <person name="Kellis M."/>
        </authorList>
    </citation>
    <scope>NUCLEOTIDE SEQUENCE [LARGE SCALE GENOMIC DNA]</scope>
    <source>
        <strain evidence="2 3">Thorbecke inbred</strain>
    </source>
</reference>
<dbReference type="PaxDb" id="9986-ENSOCUP00000010425"/>
<sequence>MSRPNRQEYKYGDLVFAKMKGYPHWPARIDEVPEATAKSTANKYQVFFFGTHETAFLGPKDLFPYEQSKERLGKPNKRKGFGEGLWEIEHDPTVKASAAKPAQKKRSRGETKPRAWKMAQYLGCCTHVGDPEEAPGSWLWITPALALDAIWGVNQWMEDFLSLSFSLSLFLFLFNS</sequence>